<feature type="transmembrane region" description="Helical" evidence="6">
    <location>
        <begin position="123"/>
        <end position="146"/>
    </location>
</feature>
<dbReference type="RefSeq" id="WP_184146645.1">
    <property type="nucleotide sequence ID" value="NZ_JACHIK010000023.1"/>
</dbReference>
<dbReference type="GO" id="GO:0005886">
    <property type="term" value="C:plasma membrane"/>
    <property type="evidence" value="ECO:0007669"/>
    <property type="project" value="UniProtKB-SubCell"/>
</dbReference>
<sequence>MKRIARILGFILLAVLGATLLGGFGGGSFGLHMIVHMGIVAVVAPLLAYGVRGTRFDLPAGAARISPMLASLVELVIVWFWHFPAFRKIADASLAVSLLEQASFLVAGVILWHACFRPGDGRLAGTIGLLFTSMHVTLLGVLLALAPRPLYRVGDVTCFGILLPAAADQQIGGVVMLMVGALAYLLGGIVLLAGLLREDEARCRSAGSILPAS</sequence>
<feature type="transmembrane region" description="Helical" evidence="6">
    <location>
        <begin position="171"/>
        <end position="196"/>
    </location>
</feature>
<comment type="caution">
    <text evidence="7">The sequence shown here is derived from an EMBL/GenBank/DDBJ whole genome shotgun (WGS) entry which is preliminary data.</text>
</comment>
<reference evidence="7 8" key="1">
    <citation type="submission" date="2020-08" db="EMBL/GenBank/DDBJ databases">
        <title>Genomic Encyclopedia of Type Strains, Phase IV (KMG-IV): sequencing the most valuable type-strain genomes for metagenomic binning, comparative biology and taxonomic classification.</title>
        <authorList>
            <person name="Goeker M."/>
        </authorList>
    </citation>
    <scope>NUCLEOTIDE SEQUENCE [LARGE SCALE GENOMIC DNA]</scope>
    <source>
        <strain evidence="7 8">DSM 21319</strain>
    </source>
</reference>
<keyword evidence="4 6" id="KW-1133">Transmembrane helix</keyword>
<evidence type="ECO:0000256" key="4">
    <source>
        <dbReference type="ARBA" id="ARBA00022989"/>
    </source>
</evidence>
<feature type="transmembrane region" description="Helical" evidence="6">
    <location>
        <begin position="94"/>
        <end position="116"/>
    </location>
</feature>
<gene>
    <name evidence="7" type="ORF">HNQ66_004343</name>
</gene>
<keyword evidence="3 6" id="KW-0812">Transmembrane</keyword>
<proteinExistence type="predicted"/>
<evidence type="ECO:0000313" key="7">
    <source>
        <dbReference type="EMBL" id="MBB5044916.1"/>
    </source>
</evidence>
<keyword evidence="2" id="KW-1003">Cell membrane</keyword>
<name>A0A7W8DXI2_9HYPH</name>
<evidence type="ECO:0000256" key="1">
    <source>
        <dbReference type="ARBA" id="ARBA00004651"/>
    </source>
</evidence>
<comment type="subcellular location">
    <subcellularLocation>
        <location evidence="1">Cell membrane</location>
        <topology evidence="1">Multi-pass membrane protein</topology>
    </subcellularLocation>
</comment>
<keyword evidence="5 6" id="KW-0472">Membrane</keyword>
<evidence type="ECO:0000256" key="6">
    <source>
        <dbReference type="SAM" id="Phobius"/>
    </source>
</evidence>
<feature type="transmembrane region" description="Helical" evidence="6">
    <location>
        <begin position="63"/>
        <end position="82"/>
    </location>
</feature>
<feature type="transmembrane region" description="Helical" evidence="6">
    <location>
        <begin position="33"/>
        <end position="51"/>
    </location>
</feature>
<dbReference type="InterPro" id="IPR019108">
    <property type="entry name" value="Caa3_assmbl_CtaG-rel"/>
</dbReference>
<dbReference type="AlphaFoldDB" id="A0A7W8DXI2"/>
<dbReference type="Proteomes" id="UP000535406">
    <property type="component" value="Unassembled WGS sequence"/>
</dbReference>
<organism evidence="7 8">
    <name type="scientific">Shinella fusca</name>
    <dbReference type="NCBI Taxonomy" id="544480"/>
    <lineage>
        <taxon>Bacteria</taxon>
        <taxon>Pseudomonadati</taxon>
        <taxon>Pseudomonadota</taxon>
        <taxon>Alphaproteobacteria</taxon>
        <taxon>Hyphomicrobiales</taxon>
        <taxon>Rhizobiaceae</taxon>
        <taxon>Shinella</taxon>
    </lineage>
</organism>
<evidence type="ECO:0000256" key="3">
    <source>
        <dbReference type="ARBA" id="ARBA00022692"/>
    </source>
</evidence>
<accession>A0A7W8DXI2</accession>
<protein>
    <submittedName>
        <fullName evidence="7">Putative membrane protein</fullName>
    </submittedName>
</protein>
<dbReference type="EMBL" id="JACHIK010000023">
    <property type="protein sequence ID" value="MBB5044916.1"/>
    <property type="molecule type" value="Genomic_DNA"/>
</dbReference>
<evidence type="ECO:0000256" key="2">
    <source>
        <dbReference type="ARBA" id="ARBA00022475"/>
    </source>
</evidence>
<evidence type="ECO:0000256" key="5">
    <source>
        <dbReference type="ARBA" id="ARBA00023136"/>
    </source>
</evidence>
<dbReference type="Pfam" id="PF09678">
    <property type="entry name" value="Caa3_CtaG"/>
    <property type="match status" value="1"/>
</dbReference>
<evidence type="ECO:0000313" key="8">
    <source>
        <dbReference type="Proteomes" id="UP000535406"/>
    </source>
</evidence>
<keyword evidence="8" id="KW-1185">Reference proteome</keyword>